<sequence>MGIDQLELHSVQLGYLKILKMGNTDPNNTKAGKQIREPVSPSQLGGRHSNLVVTTPMIALDFSSTTHQSASHNVAFNQIHKARHNQLKQVSLLLLRQSHRDSLEFESVPEYFSTLKRGLNLARNHLPKNAQHPKNALPDFSRNLRTPAASRSIPQVVLQSLMGNNWKSKPQGVQRHPNRRKQRLESTGI</sequence>
<feature type="region of interest" description="Disordered" evidence="1">
    <location>
        <begin position="165"/>
        <end position="189"/>
    </location>
</feature>
<accession>A0A2Z7B711</accession>
<protein>
    <submittedName>
        <fullName evidence="2">Uncharacterized protein</fullName>
    </submittedName>
</protein>
<evidence type="ECO:0000313" key="2">
    <source>
        <dbReference type="EMBL" id="KZV27657.1"/>
    </source>
</evidence>
<dbReference type="EMBL" id="KV010458">
    <property type="protein sequence ID" value="KZV27657.1"/>
    <property type="molecule type" value="Genomic_DNA"/>
</dbReference>
<keyword evidence="3" id="KW-1185">Reference proteome</keyword>
<organism evidence="2 3">
    <name type="scientific">Dorcoceras hygrometricum</name>
    <dbReference type="NCBI Taxonomy" id="472368"/>
    <lineage>
        <taxon>Eukaryota</taxon>
        <taxon>Viridiplantae</taxon>
        <taxon>Streptophyta</taxon>
        <taxon>Embryophyta</taxon>
        <taxon>Tracheophyta</taxon>
        <taxon>Spermatophyta</taxon>
        <taxon>Magnoliopsida</taxon>
        <taxon>eudicotyledons</taxon>
        <taxon>Gunneridae</taxon>
        <taxon>Pentapetalae</taxon>
        <taxon>asterids</taxon>
        <taxon>lamiids</taxon>
        <taxon>Lamiales</taxon>
        <taxon>Gesneriaceae</taxon>
        <taxon>Didymocarpoideae</taxon>
        <taxon>Trichosporeae</taxon>
        <taxon>Loxocarpinae</taxon>
        <taxon>Dorcoceras</taxon>
    </lineage>
</organism>
<name>A0A2Z7B711_9LAMI</name>
<feature type="region of interest" description="Disordered" evidence="1">
    <location>
        <begin position="26"/>
        <end position="48"/>
    </location>
</feature>
<evidence type="ECO:0000256" key="1">
    <source>
        <dbReference type="SAM" id="MobiDB-lite"/>
    </source>
</evidence>
<proteinExistence type="predicted"/>
<reference evidence="2 3" key="1">
    <citation type="journal article" date="2015" name="Proc. Natl. Acad. Sci. U.S.A.">
        <title>The resurrection genome of Boea hygrometrica: A blueprint for survival of dehydration.</title>
        <authorList>
            <person name="Xiao L."/>
            <person name="Yang G."/>
            <person name="Zhang L."/>
            <person name="Yang X."/>
            <person name="Zhao S."/>
            <person name="Ji Z."/>
            <person name="Zhou Q."/>
            <person name="Hu M."/>
            <person name="Wang Y."/>
            <person name="Chen M."/>
            <person name="Xu Y."/>
            <person name="Jin H."/>
            <person name="Xiao X."/>
            <person name="Hu G."/>
            <person name="Bao F."/>
            <person name="Hu Y."/>
            <person name="Wan P."/>
            <person name="Li L."/>
            <person name="Deng X."/>
            <person name="Kuang T."/>
            <person name="Xiang C."/>
            <person name="Zhu J.K."/>
            <person name="Oliver M.J."/>
            <person name="He Y."/>
        </authorList>
    </citation>
    <scope>NUCLEOTIDE SEQUENCE [LARGE SCALE GENOMIC DNA]</scope>
    <source>
        <strain evidence="3">cv. XS01</strain>
    </source>
</reference>
<evidence type="ECO:0000313" key="3">
    <source>
        <dbReference type="Proteomes" id="UP000250235"/>
    </source>
</evidence>
<dbReference type="AlphaFoldDB" id="A0A2Z7B711"/>
<gene>
    <name evidence="2" type="ORF">F511_43140</name>
</gene>
<dbReference type="Proteomes" id="UP000250235">
    <property type="component" value="Unassembled WGS sequence"/>
</dbReference>